<accession>A0A1X2ELV1</accession>
<dbReference type="SUPFAM" id="SSF48498">
    <property type="entry name" value="Tetracyclin repressor-like, C-terminal domain"/>
    <property type="match status" value="1"/>
</dbReference>
<keyword evidence="1" id="KW-0805">Transcription regulation</keyword>
<dbReference type="PANTHER" id="PTHR47506">
    <property type="entry name" value="TRANSCRIPTIONAL REGULATORY PROTEIN"/>
    <property type="match status" value="1"/>
</dbReference>
<evidence type="ECO:0000256" key="3">
    <source>
        <dbReference type="ARBA" id="ARBA00023163"/>
    </source>
</evidence>
<dbReference type="SUPFAM" id="SSF46689">
    <property type="entry name" value="Homeodomain-like"/>
    <property type="match status" value="1"/>
</dbReference>
<dbReference type="InterPro" id="IPR054156">
    <property type="entry name" value="YxaF_TetR_C"/>
</dbReference>
<comment type="caution">
    <text evidence="6">The sequence shown here is derived from an EMBL/GenBank/DDBJ whole genome shotgun (WGS) entry which is preliminary data.</text>
</comment>
<evidence type="ECO:0000259" key="5">
    <source>
        <dbReference type="Pfam" id="PF21993"/>
    </source>
</evidence>
<evidence type="ECO:0000259" key="4">
    <source>
        <dbReference type="Pfam" id="PF00440"/>
    </source>
</evidence>
<dbReference type="Gene3D" id="1.10.357.10">
    <property type="entry name" value="Tetracycline Repressor, domain 2"/>
    <property type="match status" value="1"/>
</dbReference>
<dbReference type="InterPro" id="IPR001647">
    <property type="entry name" value="HTH_TetR"/>
</dbReference>
<feature type="domain" description="HTH tetR-type" evidence="4">
    <location>
        <begin position="2"/>
        <end position="47"/>
    </location>
</feature>
<evidence type="ECO:0000313" key="7">
    <source>
        <dbReference type="Proteomes" id="UP000193090"/>
    </source>
</evidence>
<evidence type="ECO:0000313" key="6">
    <source>
        <dbReference type="EMBL" id="ORX06110.1"/>
    </source>
</evidence>
<dbReference type="GO" id="GO:0003677">
    <property type="term" value="F:DNA binding"/>
    <property type="evidence" value="ECO:0007669"/>
    <property type="project" value="UniProtKB-KW"/>
</dbReference>
<dbReference type="Pfam" id="PF00440">
    <property type="entry name" value="TetR_N"/>
    <property type="match status" value="1"/>
</dbReference>
<protein>
    <submittedName>
        <fullName evidence="6">TetR family transcriptional regulator</fullName>
    </submittedName>
</protein>
<sequence>MLASAIALLRERGAAAVTVDAVLTHSRCPRGSVYHHFPGGRAELMAAALGMAGDGLSGVVEQLAAGDPRTALHRFGDLWASALRDSDFQAGCPIVSAAVGGSPDDEPLRSATAAIFDRWHDALCSTLVDAGADADRAARLATMTVAAVEGAVVLCRSQRSTAPLDDVVAELDVLLATAVPAGP</sequence>
<dbReference type="Proteomes" id="UP000193090">
    <property type="component" value="Unassembled WGS sequence"/>
</dbReference>
<dbReference type="AlphaFoldDB" id="A0A1X2ELV1"/>
<feature type="domain" description="Transcriptional regulator LmrA/YxaF-like C-terminal" evidence="5">
    <location>
        <begin position="68"/>
        <end position="168"/>
    </location>
</feature>
<keyword evidence="7" id="KW-1185">Reference proteome</keyword>
<dbReference type="InterPro" id="IPR009057">
    <property type="entry name" value="Homeodomain-like_sf"/>
</dbReference>
<evidence type="ECO:0000256" key="1">
    <source>
        <dbReference type="ARBA" id="ARBA00023015"/>
    </source>
</evidence>
<reference evidence="6 7" key="1">
    <citation type="submission" date="2016-01" db="EMBL/GenBank/DDBJ databases">
        <title>The new phylogeny of the genus Mycobacterium.</title>
        <authorList>
            <person name="Tarcisio F."/>
            <person name="Conor M."/>
            <person name="Antonella G."/>
            <person name="Elisabetta G."/>
            <person name="Giulia F.S."/>
            <person name="Sara T."/>
            <person name="Anna F."/>
            <person name="Clotilde B."/>
            <person name="Roberto B."/>
            <person name="Veronica D.S."/>
            <person name="Fabio R."/>
            <person name="Monica P."/>
            <person name="Olivier J."/>
            <person name="Enrico T."/>
            <person name="Nicola S."/>
        </authorList>
    </citation>
    <scope>NUCLEOTIDE SEQUENCE [LARGE SCALE GENOMIC DNA]</scope>
    <source>
        <strain evidence="6 7">DSM 44153</strain>
    </source>
</reference>
<dbReference type="EMBL" id="LQPZ01000016">
    <property type="protein sequence ID" value="ORX06110.1"/>
    <property type="molecule type" value="Genomic_DNA"/>
</dbReference>
<organism evidence="6 7">
    <name type="scientific">Mycolicibacillus trivialis</name>
    <dbReference type="NCBI Taxonomy" id="1798"/>
    <lineage>
        <taxon>Bacteria</taxon>
        <taxon>Bacillati</taxon>
        <taxon>Actinomycetota</taxon>
        <taxon>Actinomycetes</taxon>
        <taxon>Mycobacteriales</taxon>
        <taxon>Mycobacteriaceae</taxon>
        <taxon>Mycolicibacillus</taxon>
    </lineage>
</organism>
<evidence type="ECO:0000256" key="2">
    <source>
        <dbReference type="ARBA" id="ARBA00023125"/>
    </source>
</evidence>
<dbReference type="Pfam" id="PF21993">
    <property type="entry name" value="TetR_C_13_2"/>
    <property type="match status" value="1"/>
</dbReference>
<name>A0A1X2ELV1_9MYCO</name>
<keyword evidence="2" id="KW-0238">DNA-binding</keyword>
<proteinExistence type="predicted"/>
<keyword evidence="3" id="KW-0804">Transcription</keyword>
<gene>
    <name evidence="6" type="ORF">AWC30_06775</name>
</gene>
<dbReference type="InterPro" id="IPR036271">
    <property type="entry name" value="Tet_transcr_reg_TetR-rel_C_sf"/>
</dbReference>
<dbReference type="STRING" id="1798.AWC30_06775"/>
<dbReference type="PANTHER" id="PTHR47506:SF3">
    <property type="entry name" value="HTH-TYPE TRANSCRIPTIONAL REGULATOR LMRA"/>
    <property type="match status" value="1"/>
</dbReference>
<dbReference type="RefSeq" id="WP_165756450.1">
    <property type="nucleotide sequence ID" value="NZ_JACKSN010000030.1"/>
</dbReference>